<feature type="region of interest" description="Disordered" evidence="2">
    <location>
        <begin position="482"/>
        <end position="517"/>
    </location>
</feature>
<feature type="compositionally biased region" description="Low complexity" evidence="2">
    <location>
        <begin position="225"/>
        <end position="244"/>
    </location>
</feature>
<dbReference type="InterPro" id="IPR035979">
    <property type="entry name" value="RBD_domain_sf"/>
</dbReference>
<dbReference type="InterPro" id="IPR007201">
    <property type="entry name" value="Mei2-like_Rrm_C"/>
</dbReference>
<dbReference type="InterPro" id="IPR012677">
    <property type="entry name" value="Nucleotide-bd_a/b_plait_sf"/>
</dbReference>
<dbReference type="SUPFAM" id="SSF52096">
    <property type="entry name" value="ClpP/crotonase"/>
    <property type="match status" value="1"/>
</dbReference>
<dbReference type="PROSITE" id="PS50102">
    <property type="entry name" value="RRM"/>
    <property type="match status" value="1"/>
</dbReference>
<sequence>MRWPDVCLICHTGLIGCGMHSDCDAMRHVALQEDVRFQVDFAGVATVAHLASSQMTENALHGLLQAFATCQRHPEAVKAIIVLLIGEAGGAPGIMYPVAAPHELLQVMSALPQALFCFTSGPLDASASAVVCACDVAVGEAVSSEFQVRGRRLTAEQMQELGFVSSFASGREALLREQERVKRELGFLSAQQIAMMKHRMQAVRASRQNHIRELHEFTEAFAMVPGQAGKPPSPGPGSRHSGQQAASAAGPLRVGDSYEAQGQAHHPAFHMSAWPPGMPTGCGARNDSRAGPALTSHAEGLTSATKSAAKRSSKDSGKTSATQATQVSSIMVYNIPCRVQQSQLSDVVDNLGFAGKYNFLYLPYSGRPCTGSLSNLGYGFVNFTEDDDAARFTTSFAGYQFKEIKSEKVSSSRLADVQGFVENIRHWCKSTAHIRSRVHIEQPVVRFDLVDAAVTPEAVQELQREFDLRLQQLAVHVERMQQRSQEGRWDRMPEQLQSKGPAKSYDSSVPGDSSGDVYVQRFRI</sequence>
<dbReference type="InterPro" id="IPR000504">
    <property type="entry name" value="RRM_dom"/>
</dbReference>
<feature type="region of interest" description="Disordered" evidence="2">
    <location>
        <begin position="280"/>
        <end position="323"/>
    </location>
</feature>
<dbReference type="Pfam" id="PF04059">
    <property type="entry name" value="RRM_2"/>
    <property type="match status" value="1"/>
</dbReference>
<protein>
    <recommendedName>
        <fullName evidence="3">RRM domain-containing protein</fullName>
    </recommendedName>
</protein>
<dbReference type="AlphaFoldDB" id="A0A813EW39"/>
<dbReference type="Gene3D" id="3.30.70.330">
    <property type="match status" value="1"/>
</dbReference>
<dbReference type="EMBL" id="CAJNNV010015163">
    <property type="protein sequence ID" value="CAE8603250.1"/>
    <property type="molecule type" value="Genomic_DNA"/>
</dbReference>
<dbReference type="OrthoDB" id="417481at2759"/>
<dbReference type="SUPFAM" id="SSF54928">
    <property type="entry name" value="RNA-binding domain, RBD"/>
    <property type="match status" value="1"/>
</dbReference>
<dbReference type="GO" id="GO:0003723">
    <property type="term" value="F:RNA binding"/>
    <property type="evidence" value="ECO:0007669"/>
    <property type="project" value="UniProtKB-UniRule"/>
</dbReference>
<dbReference type="InterPro" id="IPR029045">
    <property type="entry name" value="ClpP/crotonase-like_dom_sf"/>
</dbReference>
<reference evidence="4" key="1">
    <citation type="submission" date="2021-02" db="EMBL/GenBank/DDBJ databases">
        <authorList>
            <person name="Dougan E. K."/>
            <person name="Rhodes N."/>
            <person name="Thang M."/>
            <person name="Chan C."/>
        </authorList>
    </citation>
    <scope>NUCLEOTIDE SEQUENCE</scope>
</reference>
<dbReference type="Proteomes" id="UP000654075">
    <property type="component" value="Unassembled WGS sequence"/>
</dbReference>
<proteinExistence type="predicted"/>
<feature type="domain" description="RRM" evidence="3">
    <location>
        <begin position="328"/>
        <end position="411"/>
    </location>
</feature>
<feature type="compositionally biased region" description="Basic and acidic residues" evidence="2">
    <location>
        <begin position="482"/>
        <end position="493"/>
    </location>
</feature>
<feature type="compositionally biased region" description="Low complexity" evidence="2">
    <location>
        <begin position="504"/>
        <end position="517"/>
    </location>
</feature>
<feature type="region of interest" description="Disordered" evidence="2">
    <location>
        <begin position="224"/>
        <end position="251"/>
    </location>
</feature>
<evidence type="ECO:0000313" key="4">
    <source>
        <dbReference type="EMBL" id="CAE8603250.1"/>
    </source>
</evidence>
<evidence type="ECO:0000313" key="5">
    <source>
        <dbReference type="Proteomes" id="UP000654075"/>
    </source>
</evidence>
<keyword evidence="1" id="KW-0694">RNA-binding</keyword>
<evidence type="ECO:0000259" key="3">
    <source>
        <dbReference type="PROSITE" id="PS50102"/>
    </source>
</evidence>
<dbReference type="PROSITE" id="PS51257">
    <property type="entry name" value="PROKAR_LIPOPROTEIN"/>
    <property type="match status" value="1"/>
</dbReference>
<evidence type="ECO:0000256" key="2">
    <source>
        <dbReference type="SAM" id="MobiDB-lite"/>
    </source>
</evidence>
<evidence type="ECO:0000256" key="1">
    <source>
        <dbReference type="PROSITE-ProRule" id="PRU00176"/>
    </source>
</evidence>
<organism evidence="4 5">
    <name type="scientific">Polarella glacialis</name>
    <name type="common">Dinoflagellate</name>
    <dbReference type="NCBI Taxonomy" id="89957"/>
    <lineage>
        <taxon>Eukaryota</taxon>
        <taxon>Sar</taxon>
        <taxon>Alveolata</taxon>
        <taxon>Dinophyceae</taxon>
        <taxon>Suessiales</taxon>
        <taxon>Suessiaceae</taxon>
        <taxon>Polarella</taxon>
    </lineage>
</organism>
<comment type="caution">
    <text evidence="4">The sequence shown here is derived from an EMBL/GenBank/DDBJ whole genome shotgun (WGS) entry which is preliminary data.</text>
</comment>
<gene>
    <name evidence="4" type="ORF">PGLA1383_LOCUS21465</name>
</gene>
<keyword evidence="5" id="KW-1185">Reference proteome</keyword>
<accession>A0A813EW39</accession>
<name>A0A813EW39_POLGL</name>